<comment type="caution">
    <text evidence="2">The sequence shown here is derived from an EMBL/GenBank/DDBJ whole genome shotgun (WGS) entry which is preliminary data.</text>
</comment>
<feature type="transmembrane region" description="Helical" evidence="1">
    <location>
        <begin position="165"/>
        <end position="187"/>
    </location>
</feature>
<organism evidence="2 3">
    <name type="scientific">Cupriavidus pampae</name>
    <dbReference type="NCBI Taxonomy" id="659251"/>
    <lineage>
        <taxon>Bacteria</taxon>
        <taxon>Pseudomonadati</taxon>
        <taxon>Pseudomonadota</taxon>
        <taxon>Betaproteobacteria</taxon>
        <taxon>Burkholderiales</taxon>
        <taxon>Burkholderiaceae</taxon>
        <taxon>Cupriavidus</taxon>
    </lineage>
</organism>
<evidence type="ECO:0000256" key="1">
    <source>
        <dbReference type="SAM" id="Phobius"/>
    </source>
</evidence>
<evidence type="ECO:0000313" key="2">
    <source>
        <dbReference type="EMBL" id="CAG9186720.1"/>
    </source>
</evidence>
<reference evidence="2 3" key="1">
    <citation type="submission" date="2021-08" db="EMBL/GenBank/DDBJ databases">
        <authorList>
            <person name="Peeters C."/>
        </authorList>
    </citation>
    <scope>NUCLEOTIDE SEQUENCE [LARGE SCALE GENOMIC DNA]</scope>
    <source>
        <strain evidence="2 3">LMG 32289</strain>
    </source>
</reference>
<dbReference type="EMBL" id="CAJZAG010000020">
    <property type="protein sequence ID" value="CAG9186720.1"/>
    <property type="molecule type" value="Genomic_DNA"/>
</dbReference>
<name>A0ABM8Y1U8_9BURK</name>
<sequence length="237" mass="27190">MDIDTFAKLAIPLFTAATAVIFQLPGIRKAWDEVKHLRKDRRKKEAEFAAKFFEHCGDPHVKRYAEHLGYAALVGDNTLNHDERRFLLSTVDPQRAIELYLRAFPWIRIDLDEGRIGWKRRRHESGFYRIIASVGYLLAYVAWAFFAGAPVIFRDDYDPQHKLGFVVITILAAYCMTIGLPLSLIGLRRFFHLQSARELVQGCDYPARAQPQALHPLTDEQMSDDARAQTLVRSAKC</sequence>
<feature type="transmembrane region" description="Helical" evidence="1">
    <location>
        <begin position="127"/>
        <end position="153"/>
    </location>
</feature>
<keyword evidence="1" id="KW-1133">Transmembrane helix</keyword>
<gene>
    <name evidence="2" type="ORF">LMG32289_06583</name>
</gene>
<keyword evidence="3" id="KW-1185">Reference proteome</keyword>
<protein>
    <submittedName>
        <fullName evidence="2">Uncharacterized protein</fullName>
    </submittedName>
</protein>
<proteinExistence type="predicted"/>
<accession>A0ABM8Y1U8</accession>
<evidence type="ECO:0000313" key="3">
    <source>
        <dbReference type="Proteomes" id="UP000706525"/>
    </source>
</evidence>
<keyword evidence="1" id="KW-0472">Membrane</keyword>
<keyword evidence="1" id="KW-0812">Transmembrane</keyword>
<feature type="transmembrane region" description="Helical" evidence="1">
    <location>
        <begin position="6"/>
        <end position="27"/>
    </location>
</feature>
<dbReference type="RefSeq" id="WP_223995745.1">
    <property type="nucleotide sequence ID" value="NZ_CAJZAG010000020.1"/>
</dbReference>
<dbReference type="Proteomes" id="UP000706525">
    <property type="component" value="Unassembled WGS sequence"/>
</dbReference>